<gene>
    <name evidence="1" type="ORF">L6164_012435</name>
</gene>
<comment type="caution">
    <text evidence="1">The sequence shown here is derived from an EMBL/GenBank/DDBJ whole genome shotgun (WGS) entry which is preliminary data.</text>
</comment>
<protein>
    <submittedName>
        <fullName evidence="1">Uncharacterized protein</fullName>
    </submittedName>
</protein>
<evidence type="ECO:0000313" key="2">
    <source>
        <dbReference type="Proteomes" id="UP000828941"/>
    </source>
</evidence>
<dbReference type="Proteomes" id="UP000828941">
    <property type="component" value="Chromosome 5"/>
</dbReference>
<name>A0ACB9P920_BAUVA</name>
<dbReference type="EMBL" id="CM039430">
    <property type="protein sequence ID" value="KAI4345299.1"/>
    <property type="molecule type" value="Genomic_DNA"/>
</dbReference>
<evidence type="ECO:0000313" key="1">
    <source>
        <dbReference type="EMBL" id="KAI4345299.1"/>
    </source>
</evidence>
<reference evidence="1 2" key="1">
    <citation type="journal article" date="2022" name="DNA Res.">
        <title>Chromosomal-level genome assembly of the orchid tree Bauhinia variegata (Leguminosae; Cercidoideae) supports the allotetraploid origin hypothesis of Bauhinia.</title>
        <authorList>
            <person name="Zhong Y."/>
            <person name="Chen Y."/>
            <person name="Zheng D."/>
            <person name="Pang J."/>
            <person name="Liu Y."/>
            <person name="Luo S."/>
            <person name="Meng S."/>
            <person name="Qian L."/>
            <person name="Wei D."/>
            <person name="Dai S."/>
            <person name="Zhou R."/>
        </authorList>
    </citation>
    <scope>NUCLEOTIDE SEQUENCE [LARGE SCALE GENOMIC DNA]</scope>
    <source>
        <strain evidence="1">BV-YZ2020</strain>
    </source>
</reference>
<accession>A0ACB9P920</accession>
<proteinExistence type="predicted"/>
<keyword evidence="2" id="KW-1185">Reference proteome</keyword>
<sequence length="198" mass="22530">MIDDFMDFVDVCFKKFGDKVKNWITLNEPYTYCQLGYALGMMAPGRCSAWQELNCLGGDSAKEPYTVGYSLLLTHAEAVDLYRTKYKDQNGQIGITLNCAWYVPFSERQEDQNAAKRGMDFWLGWFLQPLITGDCPDSMEALVADRLPPISDEQKEKLIGSYDFIGLNYYMAQFAADMPVIRTPSSFITDPHVEFTSN</sequence>
<organism evidence="1 2">
    <name type="scientific">Bauhinia variegata</name>
    <name type="common">Purple orchid tree</name>
    <name type="synonym">Phanera variegata</name>
    <dbReference type="NCBI Taxonomy" id="167791"/>
    <lineage>
        <taxon>Eukaryota</taxon>
        <taxon>Viridiplantae</taxon>
        <taxon>Streptophyta</taxon>
        <taxon>Embryophyta</taxon>
        <taxon>Tracheophyta</taxon>
        <taxon>Spermatophyta</taxon>
        <taxon>Magnoliopsida</taxon>
        <taxon>eudicotyledons</taxon>
        <taxon>Gunneridae</taxon>
        <taxon>Pentapetalae</taxon>
        <taxon>rosids</taxon>
        <taxon>fabids</taxon>
        <taxon>Fabales</taxon>
        <taxon>Fabaceae</taxon>
        <taxon>Cercidoideae</taxon>
        <taxon>Cercideae</taxon>
        <taxon>Bauhiniinae</taxon>
        <taxon>Bauhinia</taxon>
    </lineage>
</organism>